<keyword evidence="3" id="KW-1185">Reference proteome</keyword>
<dbReference type="RefSeq" id="WP_116706568.1">
    <property type="nucleotide sequence ID" value="NZ_QEKW01000001.1"/>
</dbReference>
<feature type="chain" id="PRO_5038753090" description="BNR/Asp-box repeat protein" evidence="1">
    <location>
        <begin position="27"/>
        <end position="293"/>
    </location>
</feature>
<dbReference type="Proteomes" id="UP000245639">
    <property type="component" value="Unassembled WGS sequence"/>
</dbReference>
<proteinExistence type="predicted"/>
<evidence type="ECO:0000313" key="3">
    <source>
        <dbReference type="Proteomes" id="UP000245639"/>
    </source>
</evidence>
<accession>A0A2U1FRF1</accession>
<feature type="signal peptide" evidence="1">
    <location>
        <begin position="1"/>
        <end position="26"/>
    </location>
</feature>
<evidence type="ECO:0000256" key="1">
    <source>
        <dbReference type="SAM" id="SignalP"/>
    </source>
</evidence>
<dbReference type="InterPro" id="IPR015943">
    <property type="entry name" value="WD40/YVTN_repeat-like_dom_sf"/>
</dbReference>
<dbReference type="Gene3D" id="2.130.10.10">
    <property type="entry name" value="YVTN repeat-like/Quinoprotein amine dehydrogenase"/>
    <property type="match status" value="2"/>
</dbReference>
<dbReference type="NCBIfam" id="NF045728">
    <property type="entry name" value="glycosyl_F510_1955"/>
    <property type="match status" value="1"/>
</dbReference>
<dbReference type="InterPro" id="IPR054817">
    <property type="entry name" value="Glycosyl_F510_1955-like"/>
</dbReference>
<organism evidence="2 3">
    <name type="scientific">Actinomycetospora cinnamomea</name>
    <dbReference type="NCBI Taxonomy" id="663609"/>
    <lineage>
        <taxon>Bacteria</taxon>
        <taxon>Bacillati</taxon>
        <taxon>Actinomycetota</taxon>
        <taxon>Actinomycetes</taxon>
        <taxon>Pseudonocardiales</taxon>
        <taxon>Pseudonocardiaceae</taxon>
        <taxon>Actinomycetospora</taxon>
    </lineage>
</organism>
<sequence>MRTRLVGGILAATIAALALVACSATAPPAPQAVEATAPPFGHVHGLGIDPGDGRVLVATHRGLFRDGARGLEKVGTSAAADRDLMGFLVVGPGTFLAGGHPSPEESTPDPLGLVRSSDGGTSWQAVGLSGEVDFHALDQGAGTIYGVDADGGLLASRDGGARWSPWPAPPALDVAVDPTGGGRVVLAVLGGVATAIDDGGVVREQEFVVRPGPQLVHLSWAADGALYGLAPDARLYTSLDGGTTWRPEGVVPGGRPQAVAALGQGRALAATAGGIHETRDGGRTFATVAEMPS</sequence>
<dbReference type="PROSITE" id="PS51257">
    <property type="entry name" value="PROKAR_LIPOPROTEIN"/>
    <property type="match status" value="1"/>
</dbReference>
<keyword evidence="1" id="KW-0732">Signal</keyword>
<evidence type="ECO:0000313" key="2">
    <source>
        <dbReference type="EMBL" id="PVZ14781.1"/>
    </source>
</evidence>
<reference evidence="2 3" key="1">
    <citation type="submission" date="2018-04" db="EMBL/GenBank/DDBJ databases">
        <title>Genomic Encyclopedia of Type Strains, Phase IV (KMG-IV): sequencing the most valuable type-strain genomes for metagenomic binning, comparative biology and taxonomic classification.</title>
        <authorList>
            <person name="Goeker M."/>
        </authorList>
    </citation>
    <scope>NUCLEOTIDE SEQUENCE [LARGE SCALE GENOMIC DNA]</scope>
    <source>
        <strain evidence="2 3">DSM 45771</strain>
    </source>
</reference>
<dbReference type="OrthoDB" id="9764804at2"/>
<dbReference type="EMBL" id="QEKW01000001">
    <property type="protein sequence ID" value="PVZ14781.1"/>
    <property type="molecule type" value="Genomic_DNA"/>
</dbReference>
<protein>
    <recommendedName>
        <fullName evidence="4">BNR/Asp-box repeat protein</fullName>
    </recommendedName>
</protein>
<dbReference type="SUPFAM" id="SSF110296">
    <property type="entry name" value="Oligoxyloglucan reducing end-specific cellobiohydrolase"/>
    <property type="match status" value="1"/>
</dbReference>
<gene>
    <name evidence="2" type="ORF">C8D89_101649</name>
</gene>
<dbReference type="AlphaFoldDB" id="A0A2U1FRF1"/>
<evidence type="ECO:0008006" key="4">
    <source>
        <dbReference type="Google" id="ProtNLM"/>
    </source>
</evidence>
<comment type="caution">
    <text evidence="2">The sequence shown here is derived from an EMBL/GenBank/DDBJ whole genome shotgun (WGS) entry which is preliminary data.</text>
</comment>
<name>A0A2U1FRF1_9PSEU</name>